<dbReference type="EMBL" id="JBFXLU010000337">
    <property type="protein sequence ID" value="KAL2829330.1"/>
    <property type="molecule type" value="Genomic_DNA"/>
</dbReference>
<keyword evidence="2" id="KW-1185">Reference proteome</keyword>
<dbReference type="Proteomes" id="UP001610446">
    <property type="component" value="Unassembled WGS sequence"/>
</dbReference>
<comment type="caution">
    <text evidence="1">The sequence shown here is derived from an EMBL/GenBank/DDBJ whole genome shotgun (WGS) entry which is preliminary data.</text>
</comment>
<accession>A0ABR4INI5</accession>
<proteinExistence type="predicted"/>
<sequence>TLGMDRQGSWTGVAWDRGTEAETEAKTMKYKHGRCMEMNRDTWKMLPISVRDDLN</sequence>
<protein>
    <submittedName>
        <fullName evidence="1">Uncharacterized protein</fullName>
    </submittedName>
</protein>
<evidence type="ECO:0000313" key="1">
    <source>
        <dbReference type="EMBL" id="KAL2829330.1"/>
    </source>
</evidence>
<name>A0ABR4INI5_9EURO</name>
<reference evidence="1 2" key="1">
    <citation type="submission" date="2024-07" db="EMBL/GenBank/DDBJ databases">
        <title>Section-level genome sequencing and comparative genomics of Aspergillus sections Usti and Cavernicolus.</title>
        <authorList>
            <consortium name="Lawrence Berkeley National Laboratory"/>
            <person name="Nybo J.L."/>
            <person name="Vesth T.C."/>
            <person name="Theobald S."/>
            <person name="Frisvad J.C."/>
            <person name="Larsen T.O."/>
            <person name="Kjaerboelling I."/>
            <person name="Rothschild-Mancinelli K."/>
            <person name="Lyhne E.K."/>
            <person name="Kogle M.E."/>
            <person name="Barry K."/>
            <person name="Clum A."/>
            <person name="Na H."/>
            <person name="Ledsgaard L."/>
            <person name="Lin J."/>
            <person name="Lipzen A."/>
            <person name="Kuo A."/>
            <person name="Riley R."/>
            <person name="Mondo S."/>
            <person name="Labutti K."/>
            <person name="Haridas S."/>
            <person name="Pangalinan J."/>
            <person name="Salamov A.A."/>
            <person name="Simmons B.A."/>
            <person name="Magnuson J.K."/>
            <person name="Chen J."/>
            <person name="Drula E."/>
            <person name="Henrissat B."/>
            <person name="Wiebenga A."/>
            <person name="Lubbers R.J."/>
            <person name="Gomes A.C."/>
            <person name="Makela M.R."/>
            <person name="Stajich J."/>
            <person name="Grigoriev I.V."/>
            <person name="Mortensen U.H."/>
            <person name="De Vries R.P."/>
            <person name="Baker S.E."/>
            <person name="Andersen M.R."/>
        </authorList>
    </citation>
    <scope>NUCLEOTIDE SEQUENCE [LARGE SCALE GENOMIC DNA]</scope>
    <source>
        <strain evidence="1 2">CBS 123904</strain>
    </source>
</reference>
<organism evidence="1 2">
    <name type="scientific">Aspergillus pseudoustus</name>
    <dbReference type="NCBI Taxonomy" id="1810923"/>
    <lineage>
        <taxon>Eukaryota</taxon>
        <taxon>Fungi</taxon>
        <taxon>Dikarya</taxon>
        <taxon>Ascomycota</taxon>
        <taxon>Pezizomycotina</taxon>
        <taxon>Eurotiomycetes</taxon>
        <taxon>Eurotiomycetidae</taxon>
        <taxon>Eurotiales</taxon>
        <taxon>Aspergillaceae</taxon>
        <taxon>Aspergillus</taxon>
        <taxon>Aspergillus subgen. Nidulantes</taxon>
    </lineage>
</organism>
<feature type="non-terminal residue" evidence="1">
    <location>
        <position position="1"/>
    </location>
</feature>
<evidence type="ECO:0000313" key="2">
    <source>
        <dbReference type="Proteomes" id="UP001610446"/>
    </source>
</evidence>
<gene>
    <name evidence="1" type="ORF">BJY01DRAFT_227986</name>
</gene>